<proteinExistence type="predicted"/>
<keyword evidence="3" id="KW-1185">Reference proteome</keyword>
<evidence type="ECO:0000313" key="3">
    <source>
        <dbReference type="Proteomes" id="UP000198346"/>
    </source>
</evidence>
<evidence type="ECO:0000313" key="2">
    <source>
        <dbReference type="EMBL" id="SNT74521.1"/>
    </source>
</evidence>
<dbReference type="Gene3D" id="3.10.180.10">
    <property type="entry name" value="2,3-Dihydroxybiphenyl 1,2-Dioxygenase, domain 1"/>
    <property type="match status" value="1"/>
</dbReference>
<dbReference type="EMBL" id="FZQA01000005">
    <property type="protein sequence ID" value="SNT74521.1"/>
    <property type="molecule type" value="Genomic_DNA"/>
</dbReference>
<dbReference type="Pfam" id="PF18029">
    <property type="entry name" value="Glyoxalase_6"/>
    <property type="match status" value="1"/>
</dbReference>
<sequence>MAQLMEGENEMAKVAGIGGFFFRARDPKALAAWYERHLGVADIANGVWTQEAGQTVFAPFAANTDYFGRREQQWMINFRVDDLAAMTARLKAAGIDVETRAEWDSQAGRFARIHDPEGNPIELWEPAPGGAKAVD</sequence>
<reference evidence="2 3" key="1">
    <citation type="submission" date="2017-07" db="EMBL/GenBank/DDBJ databases">
        <authorList>
            <person name="Sun Z.S."/>
            <person name="Albrecht U."/>
            <person name="Echele G."/>
            <person name="Lee C.C."/>
        </authorList>
    </citation>
    <scope>NUCLEOTIDE SEQUENCE [LARGE SCALE GENOMIC DNA]</scope>
    <source>
        <strain evidence="2 3">CGMCC 1.12710</strain>
    </source>
</reference>
<dbReference type="InterPro" id="IPR037523">
    <property type="entry name" value="VOC_core"/>
</dbReference>
<name>A0A239PW35_9PROT</name>
<feature type="domain" description="VOC" evidence="1">
    <location>
        <begin position="16"/>
        <end position="126"/>
    </location>
</feature>
<dbReference type="Proteomes" id="UP000198346">
    <property type="component" value="Unassembled WGS sequence"/>
</dbReference>
<dbReference type="AlphaFoldDB" id="A0A239PW35"/>
<dbReference type="PANTHER" id="PTHR33993">
    <property type="entry name" value="GLYOXALASE-RELATED"/>
    <property type="match status" value="1"/>
</dbReference>
<protein>
    <recommendedName>
        <fullName evidence="1">VOC domain-containing protein</fullName>
    </recommendedName>
</protein>
<dbReference type="InterPro" id="IPR029068">
    <property type="entry name" value="Glyas_Bleomycin-R_OHBP_Dase"/>
</dbReference>
<dbReference type="PROSITE" id="PS51819">
    <property type="entry name" value="VOC"/>
    <property type="match status" value="1"/>
</dbReference>
<organism evidence="2 3">
    <name type="scientific">Amphiplicatus metriothermophilus</name>
    <dbReference type="NCBI Taxonomy" id="1519374"/>
    <lineage>
        <taxon>Bacteria</taxon>
        <taxon>Pseudomonadati</taxon>
        <taxon>Pseudomonadota</taxon>
        <taxon>Alphaproteobacteria</taxon>
        <taxon>Parvularculales</taxon>
        <taxon>Parvularculaceae</taxon>
        <taxon>Amphiplicatus</taxon>
    </lineage>
</organism>
<gene>
    <name evidence="2" type="ORF">SAMN06297382_2224</name>
</gene>
<evidence type="ECO:0000259" key="1">
    <source>
        <dbReference type="PROSITE" id="PS51819"/>
    </source>
</evidence>
<dbReference type="InterPro" id="IPR041581">
    <property type="entry name" value="Glyoxalase_6"/>
</dbReference>
<accession>A0A239PW35</accession>
<dbReference type="InterPro" id="IPR052164">
    <property type="entry name" value="Anthracycline_SecMetBiosynth"/>
</dbReference>
<dbReference type="SUPFAM" id="SSF54593">
    <property type="entry name" value="Glyoxalase/Bleomycin resistance protein/Dihydroxybiphenyl dioxygenase"/>
    <property type="match status" value="1"/>
</dbReference>
<dbReference type="PANTHER" id="PTHR33993:SF5">
    <property type="entry name" value="GLYOXALASE"/>
    <property type="match status" value="1"/>
</dbReference>